<evidence type="ECO:0000256" key="4">
    <source>
        <dbReference type="SAM" id="Phobius"/>
    </source>
</evidence>
<dbReference type="PRINTS" id="PR00153">
    <property type="entry name" value="CSAPPISMRASE"/>
</dbReference>
<dbReference type="SUPFAM" id="SSF50891">
    <property type="entry name" value="Cyclophilin-like"/>
    <property type="match status" value="1"/>
</dbReference>
<dbReference type="Proteomes" id="UP000436181">
    <property type="component" value="Unassembled WGS sequence"/>
</dbReference>
<evidence type="ECO:0000256" key="1">
    <source>
        <dbReference type="ARBA" id="ARBA00002388"/>
    </source>
</evidence>
<comment type="similarity">
    <text evidence="2">Belongs to the cyclophilin-type PPIase family.</text>
</comment>
<organism evidence="6 7">
    <name type="scientific">Corynebacterium zhongnanshanii</name>
    <dbReference type="NCBI Taxonomy" id="2768834"/>
    <lineage>
        <taxon>Bacteria</taxon>
        <taxon>Bacillati</taxon>
        <taxon>Actinomycetota</taxon>
        <taxon>Actinomycetes</taxon>
        <taxon>Mycobacteriales</taxon>
        <taxon>Corynebacteriaceae</taxon>
        <taxon>Corynebacterium</taxon>
    </lineage>
</organism>
<feature type="transmembrane region" description="Helical" evidence="4">
    <location>
        <begin position="36"/>
        <end position="59"/>
    </location>
</feature>
<evidence type="ECO:0000259" key="5">
    <source>
        <dbReference type="PROSITE" id="PS50072"/>
    </source>
</evidence>
<comment type="catalytic activity">
    <reaction evidence="2">
        <text>[protein]-peptidylproline (omega=180) = [protein]-peptidylproline (omega=0)</text>
        <dbReference type="Rhea" id="RHEA:16237"/>
        <dbReference type="Rhea" id="RHEA-COMP:10747"/>
        <dbReference type="Rhea" id="RHEA-COMP:10748"/>
        <dbReference type="ChEBI" id="CHEBI:83833"/>
        <dbReference type="ChEBI" id="CHEBI:83834"/>
        <dbReference type="EC" id="5.2.1.8"/>
    </reaction>
</comment>
<keyword evidence="4" id="KW-0812">Transmembrane</keyword>
<keyword evidence="2 6" id="KW-0413">Isomerase</keyword>
<feature type="compositionally biased region" description="Polar residues" evidence="3">
    <location>
        <begin position="126"/>
        <end position="135"/>
    </location>
</feature>
<name>A0ABQ6VGN8_9CORY</name>
<feature type="region of interest" description="Disordered" evidence="3">
    <location>
        <begin position="275"/>
        <end position="295"/>
    </location>
</feature>
<feature type="compositionally biased region" description="Basic and acidic residues" evidence="3">
    <location>
        <begin position="275"/>
        <end position="288"/>
    </location>
</feature>
<keyword evidence="7" id="KW-1185">Reference proteome</keyword>
<dbReference type="EC" id="5.2.1.8" evidence="2"/>
<evidence type="ECO:0000313" key="7">
    <source>
        <dbReference type="Proteomes" id="UP000436181"/>
    </source>
</evidence>
<evidence type="ECO:0000256" key="3">
    <source>
        <dbReference type="SAM" id="MobiDB-lite"/>
    </source>
</evidence>
<comment type="function">
    <text evidence="1 2">PPIases accelerate the folding of proteins. It catalyzes the cis-trans isomerization of proline imidic peptide bonds in oligopeptides.</text>
</comment>
<dbReference type="Pfam" id="PF00160">
    <property type="entry name" value="Pro_isomerase"/>
    <property type="match status" value="1"/>
</dbReference>
<keyword evidence="4" id="KW-0472">Membrane</keyword>
<dbReference type="InterPro" id="IPR002130">
    <property type="entry name" value="Cyclophilin-type_PPIase_dom"/>
</dbReference>
<dbReference type="CDD" id="cd00317">
    <property type="entry name" value="cyclophilin"/>
    <property type="match status" value="1"/>
</dbReference>
<keyword evidence="4" id="KW-1133">Transmembrane helix</keyword>
<dbReference type="EMBL" id="WBZJ01000001">
    <property type="protein sequence ID" value="KAB3523430.1"/>
    <property type="molecule type" value="Genomic_DNA"/>
</dbReference>
<feature type="domain" description="PPIase cyclophilin-type" evidence="5">
    <location>
        <begin position="139"/>
        <end position="293"/>
    </location>
</feature>
<gene>
    <name evidence="6" type="ORF">F8377_04745</name>
</gene>
<dbReference type="GO" id="GO:0016853">
    <property type="term" value="F:isomerase activity"/>
    <property type="evidence" value="ECO:0007669"/>
    <property type="project" value="UniProtKB-KW"/>
</dbReference>
<accession>A0ABQ6VGN8</accession>
<feature type="region of interest" description="Disordered" evidence="3">
    <location>
        <begin position="114"/>
        <end position="135"/>
    </location>
</feature>
<feature type="region of interest" description="Disordered" evidence="3">
    <location>
        <begin position="66"/>
        <end position="94"/>
    </location>
</feature>
<proteinExistence type="inferred from homology"/>
<evidence type="ECO:0000313" key="6">
    <source>
        <dbReference type="EMBL" id="KAB3523430.1"/>
    </source>
</evidence>
<evidence type="ECO:0000256" key="2">
    <source>
        <dbReference type="RuleBase" id="RU363019"/>
    </source>
</evidence>
<dbReference type="InterPro" id="IPR044666">
    <property type="entry name" value="Cyclophilin_A-like"/>
</dbReference>
<dbReference type="Gene3D" id="2.40.100.10">
    <property type="entry name" value="Cyclophilin-like"/>
    <property type="match status" value="1"/>
</dbReference>
<comment type="caution">
    <text evidence="6">The sequence shown here is derived from an EMBL/GenBank/DDBJ whole genome shotgun (WGS) entry which is preliminary data.</text>
</comment>
<dbReference type="InterPro" id="IPR029000">
    <property type="entry name" value="Cyclophilin-like_dom_sf"/>
</dbReference>
<dbReference type="PANTHER" id="PTHR45625">
    <property type="entry name" value="PEPTIDYL-PROLYL CIS-TRANS ISOMERASE-RELATED"/>
    <property type="match status" value="1"/>
</dbReference>
<dbReference type="PROSITE" id="PS50072">
    <property type="entry name" value="CSA_PPIASE_2"/>
    <property type="match status" value="1"/>
</dbReference>
<protein>
    <recommendedName>
        <fullName evidence="2">Peptidyl-prolyl cis-trans isomerase</fullName>
        <shortName evidence="2">PPIase</shortName>
        <ecNumber evidence="2">5.2.1.8</ecNumber>
    </recommendedName>
</protein>
<feature type="compositionally biased region" description="Low complexity" evidence="3">
    <location>
        <begin position="73"/>
        <end position="82"/>
    </location>
</feature>
<dbReference type="RefSeq" id="WP_151844125.1">
    <property type="nucleotide sequence ID" value="NZ_WBZJ01000001.1"/>
</dbReference>
<dbReference type="PANTHER" id="PTHR45625:SF3">
    <property type="entry name" value="PEPTIDYL-PROLYL CIS-TRANS ISOMERASE B-RELATED"/>
    <property type="match status" value="1"/>
</dbReference>
<keyword evidence="2" id="KW-0697">Rotamase</keyword>
<sequence length="295" mass="31276">MSDNDKNSLPHERRQDEALTELSKAIKSRERQAKTAPLLVVFATVAVLALIVGGIWFAATYQGSNDEDATAQSSSTSPTTTEPEVKTAAMPSGPLEPYGDSVTCEYVAGEKAAKEVSRPEGENVPATGTQSVTLSTSDGDVNITLDNSQSPCTTHSFAHLVKEKFYNDTVCHRAVKSPNMAILQCGDPSATGTGGPGYSFNDEFPTNGVKPDALNSPVTYKRGTLAMANSGENTNGSQFFLVTQDTTLPPKYNVFGTISEEGLATLDKIMDTKVKEGADGAPEPEVRIESATLNS</sequence>
<reference evidence="6 7" key="1">
    <citation type="submission" date="2019-10" db="EMBL/GenBank/DDBJ databases">
        <title>Corynebacterium sp novel species isolated from the respiratory tract of Marmot.</title>
        <authorList>
            <person name="Zhang G."/>
        </authorList>
    </citation>
    <scope>NUCLEOTIDE SEQUENCE [LARGE SCALE GENOMIC DNA]</scope>
    <source>
        <strain evidence="6 7">336</strain>
    </source>
</reference>